<gene>
    <name evidence="2" type="ORF">J2Z71_001524</name>
</gene>
<proteinExistence type="predicted"/>
<dbReference type="SUPFAM" id="SSF53756">
    <property type="entry name" value="UDP-Glycosyltransferase/glycogen phosphorylase"/>
    <property type="match status" value="1"/>
</dbReference>
<dbReference type="InterPro" id="IPR007345">
    <property type="entry name" value="Polysacch_pyruvyl_Trfase"/>
</dbReference>
<name>A0ABS4KDY8_9FIRM</name>
<dbReference type="PANTHER" id="PTHR36836:SF1">
    <property type="entry name" value="COLANIC ACID BIOSYNTHESIS PROTEIN WCAK"/>
    <property type="match status" value="1"/>
</dbReference>
<keyword evidence="2" id="KW-0808">Transferase</keyword>
<dbReference type="GO" id="GO:0016740">
    <property type="term" value="F:transferase activity"/>
    <property type="evidence" value="ECO:0007669"/>
    <property type="project" value="UniProtKB-KW"/>
</dbReference>
<evidence type="ECO:0000313" key="2">
    <source>
        <dbReference type="EMBL" id="MBP2025972.1"/>
    </source>
</evidence>
<dbReference type="NCBIfam" id="TIGR03609">
    <property type="entry name" value="S_layer_CsaB"/>
    <property type="match status" value="1"/>
</dbReference>
<organism evidence="2 3">
    <name type="scientific">Peptoniphilus stercorisuis</name>
    <dbReference type="NCBI Taxonomy" id="1436965"/>
    <lineage>
        <taxon>Bacteria</taxon>
        <taxon>Bacillati</taxon>
        <taxon>Bacillota</taxon>
        <taxon>Tissierellia</taxon>
        <taxon>Tissierellales</taxon>
        <taxon>Peptoniphilaceae</taxon>
        <taxon>Peptoniphilus</taxon>
    </lineage>
</organism>
<dbReference type="Pfam" id="PF04230">
    <property type="entry name" value="PS_pyruv_trans"/>
    <property type="match status" value="1"/>
</dbReference>
<accession>A0ABS4KDY8</accession>
<dbReference type="Proteomes" id="UP001519306">
    <property type="component" value="Unassembled WGS sequence"/>
</dbReference>
<dbReference type="InterPro" id="IPR019896">
    <property type="entry name" value="Polysacch_pyruvyl_Trfase_CsaB"/>
</dbReference>
<feature type="domain" description="Polysaccharide pyruvyl transferase" evidence="1">
    <location>
        <begin position="21"/>
        <end position="306"/>
    </location>
</feature>
<dbReference type="EMBL" id="JAGGLJ010000016">
    <property type="protein sequence ID" value="MBP2025972.1"/>
    <property type="molecule type" value="Genomic_DNA"/>
</dbReference>
<keyword evidence="3" id="KW-1185">Reference proteome</keyword>
<comment type="caution">
    <text evidence="2">The sequence shown here is derived from an EMBL/GenBank/DDBJ whole genome shotgun (WGS) entry which is preliminary data.</text>
</comment>
<sequence length="373" mass="43102">MTNTLQKRYKILVSGYFGYNNIGDEAILKGLIDGIRKKSSNIDIVVLSKNPDWTMAKYNVESVNRSKISDIISAIRDCDMLVSGGGSLLQDVTSKKSILYYLAILKLALFFKKKTFIYSQGIGPISLKFNRILTKRILNKVDFINVRDNQSKRYLSDMGINRDILVTTDTVFGINKPSLEDGKELLEKLGIDKNKKNIALTIINWKGYRKRTVEEIIKTVEKIKEKEDVNIILIPFFYHVDLDIETEIYNKLKKKYDNIYLVKEYLHIERYLSLVGNMDIMLSMRLHGLIFATLMGAYPIGISYDPKIDGLMKELNRIQNHYVEDFNSDDVAKEIINAVENLDMLMEETNTHLKRFYSLTDKHNEAVIEVLKR</sequence>
<protein>
    <submittedName>
        <fullName evidence="2">Polysaccharide pyruvyl transferase CsaB</fullName>
    </submittedName>
</protein>
<dbReference type="PANTHER" id="PTHR36836">
    <property type="entry name" value="COLANIC ACID BIOSYNTHESIS PROTEIN WCAK"/>
    <property type="match status" value="1"/>
</dbReference>
<evidence type="ECO:0000313" key="3">
    <source>
        <dbReference type="Proteomes" id="UP001519306"/>
    </source>
</evidence>
<evidence type="ECO:0000259" key="1">
    <source>
        <dbReference type="Pfam" id="PF04230"/>
    </source>
</evidence>
<reference evidence="2 3" key="1">
    <citation type="submission" date="2021-03" db="EMBL/GenBank/DDBJ databases">
        <title>Genomic Encyclopedia of Type Strains, Phase IV (KMG-IV): sequencing the most valuable type-strain genomes for metagenomic binning, comparative biology and taxonomic classification.</title>
        <authorList>
            <person name="Goeker M."/>
        </authorList>
    </citation>
    <scope>NUCLEOTIDE SEQUENCE [LARGE SCALE GENOMIC DNA]</scope>
    <source>
        <strain evidence="2 3">DSM 27563</strain>
    </source>
</reference>